<evidence type="ECO:0000259" key="6">
    <source>
        <dbReference type="Pfam" id="PF18052"/>
    </source>
</evidence>
<reference evidence="8" key="1">
    <citation type="submission" date="2017-07" db="EMBL/GenBank/DDBJ databases">
        <title>Taro Niue Genome Assembly and Annotation.</title>
        <authorList>
            <person name="Atibalentja N."/>
            <person name="Keating K."/>
            <person name="Fields C.J."/>
        </authorList>
    </citation>
    <scope>NUCLEOTIDE SEQUENCE</scope>
    <source>
        <strain evidence="8">Niue_2</strain>
        <tissue evidence="8">Leaf</tissue>
    </source>
</reference>
<feature type="domain" description="Disease resistance N-terminal" evidence="6">
    <location>
        <begin position="48"/>
        <end position="106"/>
    </location>
</feature>
<evidence type="ECO:0000313" key="9">
    <source>
        <dbReference type="Proteomes" id="UP000652761"/>
    </source>
</evidence>
<dbReference type="SUPFAM" id="SSF52047">
    <property type="entry name" value="RNI-like"/>
    <property type="match status" value="1"/>
</dbReference>
<keyword evidence="3" id="KW-0677">Repeat</keyword>
<keyword evidence="4" id="KW-0547">Nucleotide-binding</keyword>
<dbReference type="GO" id="GO:0006952">
    <property type="term" value="P:defense response"/>
    <property type="evidence" value="ECO:0007669"/>
    <property type="project" value="UniProtKB-KW"/>
</dbReference>
<evidence type="ECO:0000256" key="3">
    <source>
        <dbReference type="ARBA" id="ARBA00022737"/>
    </source>
</evidence>
<keyword evidence="2" id="KW-0433">Leucine-rich repeat</keyword>
<dbReference type="EMBL" id="NMUH01004020">
    <property type="protein sequence ID" value="MQM08053.1"/>
    <property type="molecule type" value="Genomic_DNA"/>
</dbReference>
<dbReference type="Gene3D" id="3.80.10.10">
    <property type="entry name" value="Ribonuclease Inhibitor"/>
    <property type="match status" value="1"/>
</dbReference>
<proteinExistence type="inferred from homology"/>
<accession>A0A843WA49</accession>
<evidence type="ECO:0000256" key="1">
    <source>
        <dbReference type="ARBA" id="ARBA00008894"/>
    </source>
</evidence>
<organism evidence="8 9">
    <name type="scientific">Colocasia esculenta</name>
    <name type="common">Wild taro</name>
    <name type="synonym">Arum esculentum</name>
    <dbReference type="NCBI Taxonomy" id="4460"/>
    <lineage>
        <taxon>Eukaryota</taxon>
        <taxon>Viridiplantae</taxon>
        <taxon>Streptophyta</taxon>
        <taxon>Embryophyta</taxon>
        <taxon>Tracheophyta</taxon>
        <taxon>Spermatophyta</taxon>
        <taxon>Magnoliopsida</taxon>
        <taxon>Liliopsida</taxon>
        <taxon>Araceae</taxon>
        <taxon>Aroideae</taxon>
        <taxon>Colocasieae</taxon>
        <taxon>Colocasia</taxon>
    </lineage>
</organism>
<feature type="domain" description="R13L1/DRL21-like LRR repeat region" evidence="7">
    <location>
        <begin position="230"/>
        <end position="377"/>
    </location>
</feature>
<keyword evidence="9" id="KW-1185">Reference proteome</keyword>
<dbReference type="Proteomes" id="UP000652761">
    <property type="component" value="Unassembled WGS sequence"/>
</dbReference>
<evidence type="ECO:0000313" key="8">
    <source>
        <dbReference type="EMBL" id="MQM08053.1"/>
    </source>
</evidence>
<evidence type="ECO:0008006" key="10">
    <source>
        <dbReference type="Google" id="ProtNLM"/>
    </source>
</evidence>
<keyword evidence="5" id="KW-0611">Plant defense</keyword>
<dbReference type="Gene3D" id="1.20.5.4130">
    <property type="match status" value="1"/>
</dbReference>
<evidence type="ECO:0000256" key="5">
    <source>
        <dbReference type="ARBA" id="ARBA00022821"/>
    </source>
</evidence>
<dbReference type="Pfam" id="PF25019">
    <property type="entry name" value="LRR_R13L1-DRL21"/>
    <property type="match status" value="1"/>
</dbReference>
<evidence type="ECO:0000259" key="7">
    <source>
        <dbReference type="Pfam" id="PF25019"/>
    </source>
</evidence>
<dbReference type="AlphaFoldDB" id="A0A843WA49"/>
<dbReference type="InterPro" id="IPR056789">
    <property type="entry name" value="LRR_R13L1-DRL21"/>
</dbReference>
<comment type="caution">
    <text evidence="8">The sequence shown here is derived from an EMBL/GenBank/DDBJ whole genome shotgun (WGS) entry which is preliminary data.</text>
</comment>
<dbReference type="Pfam" id="PF18052">
    <property type="entry name" value="Rx_N"/>
    <property type="match status" value="1"/>
</dbReference>
<dbReference type="InterPro" id="IPR041118">
    <property type="entry name" value="Rx_N"/>
</dbReference>
<dbReference type="OrthoDB" id="630536at2759"/>
<dbReference type="GO" id="GO:0000166">
    <property type="term" value="F:nucleotide binding"/>
    <property type="evidence" value="ECO:0007669"/>
    <property type="project" value="UniProtKB-KW"/>
</dbReference>
<dbReference type="PANTHER" id="PTHR47186:SF3">
    <property type="entry name" value="OS09G0267800 PROTEIN"/>
    <property type="match status" value="1"/>
</dbReference>
<name>A0A843WA49_COLES</name>
<evidence type="ECO:0000256" key="2">
    <source>
        <dbReference type="ARBA" id="ARBA00022614"/>
    </source>
</evidence>
<sequence>MEVGNRSAVAQAVEIFAAHIGTLKHAASWVPSSSPSTPTNCDMVIRIHVNARWLIRMLAWLRATLDDAEDMNIADESVRDWLRELQEVADAAEDLLDEFPREALRLGFVGHCGWTAGGITELPTPRRTSEMVKLHDQRMEDIVSRFMKIKKPEQALTLDYRKEQMDAESISARRTTTETITHLKHLRYLRIHKIFDEFPESVCGLYHLQTLEFKTVPGFRMGANGNCAKLGELKDMNNIRGELVIRGLGKSVVADEAKKACLGRNKNVRSLRLKWDTDRPEDILYSFCRSLFMSINNVALESLAVPPSINDEVLESLKPGPKLESLCISGFNGFTYPSWLVDPSFSKLGTIKLNRCRKWTSLPPLGQLPSLKSLFISGPKVEYIVVVVVHAFAKVDVPYQGLNLILQLMAPLSGVAYVAVEAEELFGVACQGSEHILSSQQRYSFFWISMMICSRDVMRGVYWW</sequence>
<dbReference type="InterPro" id="IPR032675">
    <property type="entry name" value="LRR_dom_sf"/>
</dbReference>
<protein>
    <recommendedName>
        <fullName evidence="10">Rx N-terminal domain-containing protein</fullName>
    </recommendedName>
</protein>
<gene>
    <name evidence="8" type="ORF">Taro_040909</name>
</gene>
<comment type="similarity">
    <text evidence="1">Belongs to the disease resistance NB-LRR family.</text>
</comment>
<dbReference type="PANTHER" id="PTHR47186">
    <property type="entry name" value="LEUCINE-RICH REPEAT-CONTAINING PROTEIN 57"/>
    <property type="match status" value="1"/>
</dbReference>
<evidence type="ECO:0000256" key="4">
    <source>
        <dbReference type="ARBA" id="ARBA00022741"/>
    </source>
</evidence>